<feature type="non-terminal residue" evidence="3">
    <location>
        <position position="102"/>
    </location>
</feature>
<evidence type="ECO:0000256" key="1">
    <source>
        <dbReference type="SAM" id="MobiDB-lite"/>
    </source>
</evidence>
<reference evidence="3" key="1">
    <citation type="journal article" date="2021" name="Proc. Natl. Acad. Sci. U.S.A.">
        <title>Three genomes in the algal genus Volvox reveal the fate of a haploid sex-determining region after a transition to homothallism.</title>
        <authorList>
            <person name="Yamamoto K."/>
            <person name="Hamaji T."/>
            <person name="Kawai-Toyooka H."/>
            <person name="Matsuzaki R."/>
            <person name="Takahashi F."/>
            <person name="Nishimura Y."/>
            <person name="Kawachi M."/>
            <person name="Noguchi H."/>
            <person name="Minakuchi Y."/>
            <person name="Umen J.G."/>
            <person name="Toyoda A."/>
            <person name="Nozaki H."/>
        </authorList>
    </citation>
    <scope>NUCLEOTIDE SEQUENCE</scope>
    <source>
        <strain evidence="3">NIES-3780</strain>
    </source>
</reference>
<evidence type="ECO:0000256" key="2">
    <source>
        <dbReference type="SAM" id="Phobius"/>
    </source>
</evidence>
<keyword evidence="4" id="KW-1185">Reference proteome</keyword>
<accession>A0A8J4EVN7</accession>
<keyword evidence="2" id="KW-0812">Transmembrane</keyword>
<name>A0A8J4EVN7_9CHLO</name>
<gene>
    <name evidence="3" type="ORF">Vafri_5095</name>
</gene>
<feature type="compositionally biased region" description="Polar residues" evidence="1">
    <location>
        <begin position="9"/>
        <end position="22"/>
    </location>
</feature>
<dbReference type="EMBL" id="BNCO01000006">
    <property type="protein sequence ID" value="GIL48633.1"/>
    <property type="molecule type" value="Genomic_DNA"/>
</dbReference>
<sequence length="102" mass="11144">MRPVMTDQPYPTSLMPQETNGPVTYRPVPRFLLRTSNVSGVSHLNSTAPPCCMDPKALPYPNPSAHPPQQLPHLEPPYILVLVTSFAAVAFTFTVIVTTITA</sequence>
<evidence type="ECO:0000313" key="4">
    <source>
        <dbReference type="Proteomes" id="UP000747399"/>
    </source>
</evidence>
<feature type="transmembrane region" description="Helical" evidence="2">
    <location>
        <begin position="78"/>
        <end position="100"/>
    </location>
</feature>
<keyword evidence="2" id="KW-1133">Transmembrane helix</keyword>
<comment type="caution">
    <text evidence="3">The sequence shown here is derived from an EMBL/GenBank/DDBJ whole genome shotgun (WGS) entry which is preliminary data.</text>
</comment>
<feature type="region of interest" description="Disordered" evidence="1">
    <location>
        <begin position="1"/>
        <end position="22"/>
    </location>
</feature>
<organism evidence="3 4">
    <name type="scientific">Volvox africanus</name>
    <dbReference type="NCBI Taxonomy" id="51714"/>
    <lineage>
        <taxon>Eukaryota</taxon>
        <taxon>Viridiplantae</taxon>
        <taxon>Chlorophyta</taxon>
        <taxon>core chlorophytes</taxon>
        <taxon>Chlorophyceae</taxon>
        <taxon>CS clade</taxon>
        <taxon>Chlamydomonadales</taxon>
        <taxon>Volvocaceae</taxon>
        <taxon>Volvox</taxon>
    </lineage>
</organism>
<dbReference type="AlphaFoldDB" id="A0A8J4EVN7"/>
<dbReference type="Proteomes" id="UP000747399">
    <property type="component" value="Unassembled WGS sequence"/>
</dbReference>
<keyword evidence="2" id="KW-0472">Membrane</keyword>
<evidence type="ECO:0000313" key="3">
    <source>
        <dbReference type="EMBL" id="GIL48633.1"/>
    </source>
</evidence>
<protein>
    <submittedName>
        <fullName evidence="3">Uncharacterized protein</fullName>
    </submittedName>
</protein>
<proteinExistence type="predicted"/>